<dbReference type="PANTHER" id="PTHR43764">
    <property type="entry name" value="MOLYBDENUM COFACTOR BIOSYNTHESIS"/>
    <property type="match status" value="1"/>
</dbReference>
<dbReference type="NCBIfam" id="TIGR00581">
    <property type="entry name" value="moaC"/>
    <property type="match status" value="1"/>
</dbReference>
<dbReference type="EMBL" id="CP030139">
    <property type="protein sequence ID" value="AZB73694.1"/>
    <property type="molecule type" value="Genomic_DNA"/>
</dbReference>
<keyword evidence="5 7" id="KW-0456">Lyase</keyword>
<gene>
    <name evidence="7" type="primary">moaCB</name>
    <name evidence="7" type="ORF">DOP62_08310</name>
</gene>
<evidence type="ECO:0000259" key="6">
    <source>
        <dbReference type="SMART" id="SM00852"/>
    </source>
</evidence>
<dbReference type="EC" id="4.6.1.17" evidence="3"/>
<keyword evidence="4" id="KW-0501">Molybdenum cofactor biosynthesis</keyword>
<dbReference type="PIRSF" id="PIRSF036594">
    <property type="entry name" value="MoaC_MogA"/>
    <property type="match status" value="1"/>
</dbReference>
<dbReference type="CDD" id="cd01420">
    <property type="entry name" value="MoaC_PE"/>
    <property type="match status" value="1"/>
</dbReference>
<dbReference type="SUPFAM" id="SSF55040">
    <property type="entry name" value="Molybdenum cofactor biosynthesis protein C, MoaC"/>
    <property type="match status" value="1"/>
</dbReference>
<dbReference type="GO" id="GO:0061799">
    <property type="term" value="F:cyclic pyranopterin monophosphate synthase activity"/>
    <property type="evidence" value="ECO:0007669"/>
    <property type="project" value="UniProtKB-EC"/>
</dbReference>
<dbReference type="PANTHER" id="PTHR43764:SF1">
    <property type="entry name" value="MOLYBDOPTERIN MOLYBDOTRANSFERASE"/>
    <property type="match status" value="1"/>
</dbReference>
<dbReference type="Proteomes" id="UP000267249">
    <property type="component" value="Chromosome"/>
</dbReference>
<dbReference type="InterPro" id="IPR008284">
    <property type="entry name" value="MoCF_biosynth_CS"/>
</dbReference>
<dbReference type="NCBIfam" id="TIGR00177">
    <property type="entry name" value="molyb_syn"/>
    <property type="match status" value="1"/>
</dbReference>
<dbReference type="InterPro" id="IPR001453">
    <property type="entry name" value="MoaB/Mog_dom"/>
</dbReference>
<dbReference type="InterPro" id="IPR002820">
    <property type="entry name" value="Mopterin_CF_biosynth-C_dom"/>
</dbReference>
<dbReference type="NCBIfam" id="NF002947">
    <property type="entry name" value="PRK03604.1"/>
    <property type="match status" value="1"/>
</dbReference>
<dbReference type="SMART" id="SM00852">
    <property type="entry name" value="MoCF_biosynth"/>
    <property type="match status" value="1"/>
</dbReference>
<protein>
    <recommendedName>
        <fullName evidence="3">cyclic pyranopterin monophosphate synthase</fullName>
        <ecNumber evidence="3">4.6.1.17</ecNumber>
    </recommendedName>
</protein>
<dbReference type="Gene3D" id="3.40.980.10">
    <property type="entry name" value="MoaB/Mog-like domain"/>
    <property type="match status" value="1"/>
</dbReference>
<dbReference type="InterPro" id="IPR036425">
    <property type="entry name" value="MoaB/Mog-like_dom_sf"/>
</dbReference>
<dbReference type="PROSITE" id="PS01078">
    <property type="entry name" value="MOCF_BIOSYNTHESIS_1"/>
    <property type="match status" value="1"/>
</dbReference>
<comment type="pathway">
    <text evidence="2">Cofactor biosynthesis; molybdopterin biosynthesis.</text>
</comment>
<dbReference type="InterPro" id="IPR023045">
    <property type="entry name" value="MoaC"/>
</dbReference>
<evidence type="ECO:0000256" key="3">
    <source>
        <dbReference type="ARBA" id="ARBA00012575"/>
    </source>
</evidence>
<dbReference type="SUPFAM" id="SSF53218">
    <property type="entry name" value="Molybdenum cofactor biosynthesis proteins"/>
    <property type="match status" value="1"/>
</dbReference>
<evidence type="ECO:0000313" key="8">
    <source>
        <dbReference type="Proteomes" id="UP000267249"/>
    </source>
</evidence>
<proteinExistence type="predicted"/>
<feature type="domain" description="MoaB/Mog" evidence="6">
    <location>
        <begin position="166"/>
        <end position="309"/>
    </location>
</feature>
<evidence type="ECO:0000256" key="1">
    <source>
        <dbReference type="ARBA" id="ARBA00001637"/>
    </source>
</evidence>
<dbReference type="GO" id="GO:0006777">
    <property type="term" value="P:Mo-molybdopterin cofactor biosynthetic process"/>
    <property type="evidence" value="ECO:0007669"/>
    <property type="project" value="UniProtKB-KW"/>
</dbReference>
<evidence type="ECO:0000256" key="4">
    <source>
        <dbReference type="ARBA" id="ARBA00023150"/>
    </source>
</evidence>
<sequence>MSIRMIDVGDKAITERAARAEGWIRLAPEVYQRVTLGQLPKGDAFLLAQVAGIQGAKRTADLLPLCHPLPIEGVKVDCQALADGETIRVEARVRTTGKTGVEMEALAAVSAALLCLYDLTKMFDATAEIGGITLLEKTGGKSGHWQREAIAPEAALTGPLAGISATVITVSDRVAAGQAEDRSGPVIQHWLEEQAATVLATTCIADEPALIQTAIQQAIAQGSQLILLTGGTGLGPRDRTPEAIAALGAIPVPGIGEALRQAGRAETAMTWIARSGGWIIDGSFVIALPGSPRAVSSGLATLLPVLPHSLAILKGADHGTVKG</sequence>
<accession>A0AAN1QQM3</accession>
<comment type="catalytic activity">
    <reaction evidence="1">
        <text>(8S)-3',8-cyclo-7,8-dihydroguanosine 5'-triphosphate = cyclic pyranopterin phosphate + diphosphate</text>
        <dbReference type="Rhea" id="RHEA:49580"/>
        <dbReference type="ChEBI" id="CHEBI:33019"/>
        <dbReference type="ChEBI" id="CHEBI:59648"/>
        <dbReference type="ChEBI" id="CHEBI:131766"/>
        <dbReference type="EC" id="4.6.1.17"/>
    </reaction>
</comment>
<evidence type="ECO:0000256" key="5">
    <source>
        <dbReference type="ARBA" id="ARBA00023239"/>
    </source>
</evidence>
<dbReference type="Pfam" id="PF00994">
    <property type="entry name" value="MoCF_biosynth"/>
    <property type="match status" value="1"/>
</dbReference>
<name>A0AAN1QQM3_SYNEL</name>
<evidence type="ECO:0000256" key="2">
    <source>
        <dbReference type="ARBA" id="ARBA00005046"/>
    </source>
</evidence>
<dbReference type="InterPro" id="IPR051920">
    <property type="entry name" value="MPT_Adenylyltrnsfr/MoaC-Rel"/>
</dbReference>
<dbReference type="InterPro" id="IPR047594">
    <property type="entry name" value="MoaC_bact/euk"/>
</dbReference>
<dbReference type="AlphaFoldDB" id="A0AAN1QQM3"/>
<dbReference type="Gene3D" id="3.30.70.640">
    <property type="entry name" value="Molybdopterin cofactor biosynthesis C (MoaC) domain"/>
    <property type="match status" value="1"/>
</dbReference>
<reference evidence="7 8" key="1">
    <citation type="journal article" date="2018" name="Sci. Rep.">
        <title>Genome Features and Biochemical Characteristics of a Robust, Fast Growing and Naturally Transformable Cyanobacterium Synechococcus elongatus PCC 11801 Isolated from India.</title>
        <authorList>
            <person name="Jaiswal D."/>
            <person name="Sengupta A."/>
            <person name="Sohoni S."/>
            <person name="Sengupta S."/>
            <person name="Phadnavis A.G."/>
            <person name="Pakrasi H.B."/>
            <person name="Wangikar P.P."/>
        </authorList>
    </citation>
    <scope>NUCLEOTIDE SEQUENCE [LARGE SCALE GENOMIC DNA]</scope>
    <source>
        <strain evidence="7 8">PCC 11801</strain>
    </source>
</reference>
<dbReference type="CDD" id="cd00886">
    <property type="entry name" value="MogA_MoaB"/>
    <property type="match status" value="1"/>
</dbReference>
<dbReference type="InterPro" id="IPR012247">
    <property type="entry name" value="MoaC_MogA"/>
</dbReference>
<evidence type="ECO:0000313" key="7">
    <source>
        <dbReference type="EMBL" id="AZB73694.1"/>
    </source>
</evidence>
<dbReference type="NCBIfam" id="NF006870">
    <property type="entry name" value="PRK09364.1"/>
    <property type="match status" value="1"/>
</dbReference>
<dbReference type="Pfam" id="PF01967">
    <property type="entry name" value="MoaC"/>
    <property type="match status" value="1"/>
</dbReference>
<dbReference type="InterPro" id="IPR036522">
    <property type="entry name" value="MoaC_sf"/>
</dbReference>
<organism evidence="7 8">
    <name type="scientific">Synechococcus elongatus PCC 11801</name>
    <dbReference type="NCBI Taxonomy" id="2219813"/>
    <lineage>
        <taxon>Bacteria</taxon>
        <taxon>Bacillati</taxon>
        <taxon>Cyanobacteriota</taxon>
        <taxon>Cyanophyceae</taxon>
        <taxon>Synechococcales</taxon>
        <taxon>Synechococcaceae</taxon>
        <taxon>Synechococcus</taxon>
    </lineage>
</organism>